<keyword evidence="4" id="KW-1185">Reference proteome</keyword>
<organism evidence="3 4">
    <name type="scientific">Lithocarpus litseifolius</name>
    <dbReference type="NCBI Taxonomy" id="425828"/>
    <lineage>
        <taxon>Eukaryota</taxon>
        <taxon>Viridiplantae</taxon>
        <taxon>Streptophyta</taxon>
        <taxon>Embryophyta</taxon>
        <taxon>Tracheophyta</taxon>
        <taxon>Spermatophyta</taxon>
        <taxon>Magnoliopsida</taxon>
        <taxon>eudicotyledons</taxon>
        <taxon>Gunneridae</taxon>
        <taxon>Pentapetalae</taxon>
        <taxon>rosids</taxon>
        <taxon>fabids</taxon>
        <taxon>Fagales</taxon>
        <taxon>Fagaceae</taxon>
        <taxon>Lithocarpus</taxon>
    </lineage>
</organism>
<dbReference type="CDD" id="cd06222">
    <property type="entry name" value="RNase_H_like"/>
    <property type="match status" value="1"/>
</dbReference>
<evidence type="ECO:0000259" key="1">
    <source>
        <dbReference type="Pfam" id="PF13456"/>
    </source>
</evidence>
<dbReference type="Pfam" id="PF13456">
    <property type="entry name" value="RVT_3"/>
    <property type="match status" value="1"/>
</dbReference>
<evidence type="ECO:0000259" key="2">
    <source>
        <dbReference type="Pfam" id="PF13966"/>
    </source>
</evidence>
<proteinExistence type="predicted"/>
<dbReference type="Pfam" id="PF13966">
    <property type="entry name" value="zf-RVT"/>
    <property type="match status" value="1"/>
</dbReference>
<dbReference type="AlphaFoldDB" id="A0AAW2E528"/>
<dbReference type="InterPro" id="IPR026960">
    <property type="entry name" value="RVT-Znf"/>
</dbReference>
<dbReference type="InterPro" id="IPR002156">
    <property type="entry name" value="RNaseH_domain"/>
</dbReference>
<gene>
    <name evidence="3" type="ORF">SO802_004498</name>
</gene>
<dbReference type="GO" id="GO:0003676">
    <property type="term" value="F:nucleic acid binding"/>
    <property type="evidence" value="ECO:0007669"/>
    <property type="project" value="InterPro"/>
</dbReference>
<feature type="domain" description="RNase H type-1" evidence="1">
    <location>
        <begin position="413"/>
        <end position="535"/>
    </location>
</feature>
<dbReference type="PANTHER" id="PTHR47723:SF21">
    <property type="entry name" value="POLYNUCLEOTIDYL TRANSFERASE, RIBONUCLEASE H-LIKE SUPERFAMILY PROTEIN"/>
    <property type="match status" value="1"/>
</dbReference>
<comment type="caution">
    <text evidence="3">The sequence shown here is derived from an EMBL/GenBank/DDBJ whole genome shotgun (WGS) entry which is preliminary data.</text>
</comment>
<evidence type="ECO:0000313" key="4">
    <source>
        <dbReference type="Proteomes" id="UP001459277"/>
    </source>
</evidence>
<evidence type="ECO:0000313" key="3">
    <source>
        <dbReference type="EMBL" id="KAL0017429.1"/>
    </source>
</evidence>
<dbReference type="InterPro" id="IPR036397">
    <property type="entry name" value="RNaseH_sf"/>
</dbReference>
<accession>A0AAW2E528</accession>
<protein>
    <recommendedName>
        <fullName evidence="5">Reverse transcriptase zinc-binding domain-containing protein</fullName>
    </recommendedName>
</protein>
<dbReference type="Proteomes" id="UP001459277">
    <property type="component" value="Unassembled WGS sequence"/>
</dbReference>
<dbReference type="GO" id="GO:0004523">
    <property type="term" value="F:RNA-DNA hybrid ribonuclease activity"/>
    <property type="evidence" value="ECO:0007669"/>
    <property type="project" value="InterPro"/>
</dbReference>
<reference evidence="3 4" key="1">
    <citation type="submission" date="2024-01" db="EMBL/GenBank/DDBJ databases">
        <title>A telomere-to-telomere, gap-free genome of sweet tea (Lithocarpus litseifolius).</title>
        <authorList>
            <person name="Zhou J."/>
        </authorList>
    </citation>
    <scope>NUCLEOTIDE SEQUENCE [LARGE SCALE GENOMIC DNA]</scope>
    <source>
        <strain evidence="3">Zhou-2022a</strain>
        <tissue evidence="3">Leaf</tissue>
    </source>
</reference>
<dbReference type="InterPro" id="IPR044730">
    <property type="entry name" value="RNase_H-like_dom_plant"/>
</dbReference>
<dbReference type="PANTHER" id="PTHR47723">
    <property type="entry name" value="OS05G0353850 PROTEIN"/>
    <property type="match status" value="1"/>
</dbReference>
<evidence type="ECO:0008006" key="5">
    <source>
        <dbReference type="Google" id="ProtNLM"/>
    </source>
</evidence>
<feature type="domain" description="Reverse transcriptase zinc-binding" evidence="2">
    <location>
        <begin position="241"/>
        <end position="314"/>
    </location>
</feature>
<dbReference type="InterPro" id="IPR012337">
    <property type="entry name" value="RNaseH-like_sf"/>
</dbReference>
<dbReference type="InterPro" id="IPR053151">
    <property type="entry name" value="RNase_H-like"/>
</dbReference>
<dbReference type="SUPFAM" id="SSF53098">
    <property type="entry name" value="Ribonuclease H-like"/>
    <property type="match status" value="1"/>
</dbReference>
<dbReference type="EMBL" id="JAZDWU010000001">
    <property type="protein sequence ID" value="KAL0017429.1"/>
    <property type="molecule type" value="Genomic_DNA"/>
</dbReference>
<name>A0AAW2E528_9ROSI</name>
<sequence length="565" mass="64589">MAQAISTYTMTVFKLPNSQCEDLTSMIHNFWWGQRNDERKIAWMNWEKLCASKSCGRMCFKKLKEFNLALLAKQGWRLQQGHDSLVHKVLKAKYFPTTEFSQAVLGNNPSFTWRNIMAAQPLIKYGLWWRLGNGERIRIWGDKWLPKPLTFMVSSPRLFMPQDMKVGELIDKEVDSWKVGAVDALFLPHEAEAIKAIPISTNLPEDKQIWAWSTNGVFSVKNAYWVASQMSLVESTGSSSEGSQERSFWKSIWQINVPHKIKHFAWRACRDILPLKTNLVKRNVLQVDTCDECNVEAEDSIHFFWKCTSAKEMWSSSKLVFPNVLDQLSSFKEMMWCLMMDEKCSSENIELIFTCAWALWGNRNDIRHGGTRKDGRQLLHWASQYLEEYRTAVDLLPHVLRWCPLPAPYLKFNVDGAIFTELRSVGIEIIVRDWNGRSVAAMCKHIHAPLGPLEAESKAVEVGLQFAKQHGVSDFIIEGDSLIVSSALSQSSSVPTSIDAVIMGIRSAAWEFHSVYFSHVKHNANNPAHLLAKYAKGIVHQCMWMENCPSFLKLAILHDVNSTVI</sequence>
<dbReference type="Gene3D" id="3.30.420.10">
    <property type="entry name" value="Ribonuclease H-like superfamily/Ribonuclease H"/>
    <property type="match status" value="1"/>
</dbReference>